<keyword evidence="4" id="KW-1185">Reference proteome</keyword>
<organism evidence="3 4">
    <name type="scientific">Nocardiopsis mangrovi</name>
    <dbReference type="NCBI Taxonomy" id="1179818"/>
    <lineage>
        <taxon>Bacteria</taxon>
        <taxon>Bacillati</taxon>
        <taxon>Actinomycetota</taxon>
        <taxon>Actinomycetes</taxon>
        <taxon>Streptosporangiales</taxon>
        <taxon>Nocardiopsidaceae</taxon>
        <taxon>Nocardiopsis</taxon>
    </lineage>
</organism>
<dbReference type="EMBL" id="JBHSFQ010000006">
    <property type="protein sequence ID" value="MFC4562019.1"/>
    <property type="molecule type" value="Genomic_DNA"/>
</dbReference>
<feature type="transmembrane region" description="Helical" evidence="2">
    <location>
        <begin position="115"/>
        <end position="138"/>
    </location>
</feature>
<feature type="compositionally biased region" description="Low complexity" evidence="1">
    <location>
        <begin position="345"/>
        <end position="354"/>
    </location>
</feature>
<feature type="compositionally biased region" description="Polar residues" evidence="1">
    <location>
        <begin position="358"/>
        <end position="373"/>
    </location>
</feature>
<feature type="compositionally biased region" description="Low complexity" evidence="1">
    <location>
        <begin position="196"/>
        <end position="263"/>
    </location>
</feature>
<feature type="transmembrane region" description="Helical" evidence="2">
    <location>
        <begin position="50"/>
        <end position="71"/>
    </location>
</feature>
<feature type="region of interest" description="Disordered" evidence="1">
    <location>
        <begin position="159"/>
        <end position="299"/>
    </location>
</feature>
<gene>
    <name evidence="3" type="ORF">ACFO4E_09145</name>
</gene>
<feature type="region of interest" description="Disordered" evidence="1">
    <location>
        <begin position="312"/>
        <end position="420"/>
    </location>
</feature>
<evidence type="ECO:0000256" key="2">
    <source>
        <dbReference type="SAM" id="Phobius"/>
    </source>
</evidence>
<evidence type="ECO:0000256" key="1">
    <source>
        <dbReference type="SAM" id="MobiDB-lite"/>
    </source>
</evidence>
<feature type="transmembrane region" description="Helical" evidence="2">
    <location>
        <begin position="12"/>
        <end position="30"/>
    </location>
</feature>
<feature type="compositionally biased region" description="Low complexity" evidence="1">
    <location>
        <begin position="312"/>
        <end position="338"/>
    </location>
</feature>
<protein>
    <submittedName>
        <fullName evidence="3">Uncharacterized protein</fullName>
    </submittedName>
</protein>
<evidence type="ECO:0000313" key="4">
    <source>
        <dbReference type="Proteomes" id="UP001595923"/>
    </source>
</evidence>
<keyword evidence="2" id="KW-1133">Transmembrane helix</keyword>
<comment type="caution">
    <text evidence="3">The sequence shown here is derived from an EMBL/GenBank/DDBJ whole genome shotgun (WGS) entry which is preliminary data.</text>
</comment>
<evidence type="ECO:0000313" key="3">
    <source>
        <dbReference type="EMBL" id="MFC4562019.1"/>
    </source>
</evidence>
<name>A0ABV9DT15_9ACTN</name>
<accession>A0ABV9DT15</accession>
<proteinExistence type="predicted"/>
<reference evidence="4" key="1">
    <citation type="journal article" date="2019" name="Int. J. Syst. Evol. Microbiol.">
        <title>The Global Catalogue of Microorganisms (GCM) 10K type strain sequencing project: providing services to taxonomists for standard genome sequencing and annotation.</title>
        <authorList>
            <consortium name="The Broad Institute Genomics Platform"/>
            <consortium name="The Broad Institute Genome Sequencing Center for Infectious Disease"/>
            <person name="Wu L."/>
            <person name="Ma J."/>
        </authorList>
    </citation>
    <scope>NUCLEOTIDE SEQUENCE [LARGE SCALE GENOMIC DNA]</scope>
    <source>
        <strain evidence="4">XZYJ18</strain>
    </source>
</reference>
<dbReference type="RefSeq" id="WP_378572838.1">
    <property type="nucleotide sequence ID" value="NZ_JBHSFQ010000006.1"/>
</dbReference>
<feature type="compositionally biased region" description="Gly residues" evidence="1">
    <location>
        <begin position="378"/>
        <end position="393"/>
    </location>
</feature>
<sequence>MNIEPLNRLRLPAAWILLGAVGAQILGGLIDVFGTTGVGGSIAGSFAADGSAYFFSPVLTALVLAAVALVITAPQRSSVNFPVVLIGLILTGLSALLAVVTLIMGFVYAGEINEIAGGFGGMFAVGGQLAIVIFAGLFQLRVLNDQTLVPRSAPVPVGQQPFAPHTGAQQSFAPQQPVQGYAPTGGQAAYQPEWGAQQAQQPYADPAQTQQPYADPAQAQQAYADPAHTQQPQQQVYADPAQPQQPYADPAQQGQAYAQGWPQEAYRQPTGAQEPYQQQHDAYQQGYHPTGGQQAYGATGGQQAAAYGQEWQQGQQQAQAGYDPYGAAQQAHQQQAQQPYGSAYEPAQQPAPAEQRPDTPTEQFYAPETQQAADTPGQAGGQYGAGAGYGGESYGSDQHGQAGSTPSGGQQGWYRDDDRR</sequence>
<keyword evidence="2" id="KW-0812">Transmembrane</keyword>
<feature type="compositionally biased region" description="Polar residues" evidence="1">
    <location>
        <begin position="167"/>
        <end position="178"/>
    </location>
</feature>
<dbReference type="Proteomes" id="UP001595923">
    <property type="component" value="Unassembled WGS sequence"/>
</dbReference>
<feature type="transmembrane region" description="Helical" evidence="2">
    <location>
        <begin position="83"/>
        <end position="109"/>
    </location>
</feature>
<keyword evidence="2" id="KW-0472">Membrane</keyword>
<feature type="compositionally biased region" description="Polar residues" evidence="1">
    <location>
        <begin position="395"/>
        <end position="408"/>
    </location>
</feature>